<proteinExistence type="predicted"/>
<dbReference type="AlphaFoldDB" id="A0A8H8REI2"/>
<evidence type="ECO:0000259" key="1">
    <source>
        <dbReference type="Pfam" id="PF26640"/>
    </source>
</evidence>
<organism evidence="2 3">
    <name type="scientific">Lachnellula occidentalis</name>
    <dbReference type="NCBI Taxonomy" id="215460"/>
    <lineage>
        <taxon>Eukaryota</taxon>
        <taxon>Fungi</taxon>
        <taxon>Dikarya</taxon>
        <taxon>Ascomycota</taxon>
        <taxon>Pezizomycotina</taxon>
        <taxon>Leotiomycetes</taxon>
        <taxon>Helotiales</taxon>
        <taxon>Lachnaceae</taxon>
        <taxon>Lachnellula</taxon>
    </lineage>
</organism>
<sequence length="595" mass="67511">MRLLNATSLKLEEFFDDTLPPYAILSHRWQDDEVSFQDMQTCSALQRAGYAKLKLCCDQAVKDGLGYAWGKLILIPTSVKVRQQLAFERLGSHIPAPRLSPYNWLFTMLIRWPVDTCCIDKSSSAELTESINSMYRWYQGAAACYAYLFDVQNDRASFSMSAWFTRGWTLQELIAPARVKFYSSTWDNLGTKADLKDEISSITGIDIEVLGGADPASFCVAKRMSWASQRTTTRAEDRAYSLLGIFDVNMPMLYGEGEKAFLRLQDEIMKHSDDNSLFAWSSTNENDRGLLAKSPSDFSDCSNFIRVSGLKVNRSPYFITNMGLKIEFPMIGWAMNTYLAALDCEIEGSPNSRVGIFLKLLDEKDQCVRIMFEGKDKRTFDSKLVAQSTHVEIYVRQRVPGVRPEHQMDVMYGFWLRKLPQTASEEYFSHYIDEVISRNTWNEESRFFEIPVGSSGTAGAVWYKSLRPDTTYSVLKLGFDASFNPVCQLRGSWWGPLTMLSKPGGSVDEKLDPTWISGTTDGHLDPTWISGTTDGHIFRGDRLQGPIPQVATFKNRVTRNNLPESRISIAEEVVGKQRVWVVDIELPAMDTKYLE</sequence>
<evidence type="ECO:0000313" key="3">
    <source>
        <dbReference type="Proteomes" id="UP000443090"/>
    </source>
</evidence>
<dbReference type="Pfam" id="PF26640">
    <property type="entry name" value="DUF8212"/>
    <property type="match status" value="1"/>
</dbReference>
<feature type="domain" description="DUF8212" evidence="1">
    <location>
        <begin position="259"/>
        <end position="284"/>
    </location>
</feature>
<dbReference type="EMBL" id="QGMI01001283">
    <property type="protein sequence ID" value="TVY33862.1"/>
    <property type="molecule type" value="Genomic_DNA"/>
</dbReference>
<dbReference type="PANTHER" id="PTHR10622:SF10">
    <property type="entry name" value="HET DOMAIN-CONTAINING PROTEIN"/>
    <property type="match status" value="1"/>
</dbReference>
<dbReference type="OrthoDB" id="674604at2759"/>
<gene>
    <name evidence="2" type="primary">HET-E1_5</name>
    <name evidence="2" type="ORF">LOCC1_G008458</name>
</gene>
<evidence type="ECO:0000313" key="2">
    <source>
        <dbReference type="EMBL" id="TVY33862.1"/>
    </source>
</evidence>
<dbReference type="InterPro" id="IPR058525">
    <property type="entry name" value="DUF8212"/>
</dbReference>
<accession>A0A8H8REI2</accession>
<protein>
    <submittedName>
        <fullName evidence="2">Vegetative incompatibility protein</fullName>
    </submittedName>
</protein>
<keyword evidence="3" id="KW-1185">Reference proteome</keyword>
<dbReference type="Proteomes" id="UP000443090">
    <property type="component" value="Unassembled WGS sequence"/>
</dbReference>
<name>A0A8H8REI2_9HELO</name>
<reference evidence="2 3" key="1">
    <citation type="submission" date="2018-05" db="EMBL/GenBank/DDBJ databases">
        <title>Genome sequencing and assembly of the regulated plant pathogen Lachnellula willkommii and related sister species for the development of diagnostic species identification markers.</title>
        <authorList>
            <person name="Giroux E."/>
            <person name="Bilodeau G."/>
        </authorList>
    </citation>
    <scope>NUCLEOTIDE SEQUENCE [LARGE SCALE GENOMIC DNA]</scope>
    <source>
        <strain evidence="2 3">CBS 160.35</strain>
    </source>
</reference>
<comment type="caution">
    <text evidence="2">The sequence shown here is derived from an EMBL/GenBank/DDBJ whole genome shotgun (WGS) entry which is preliminary data.</text>
</comment>
<dbReference type="PANTHER" id="PTHR10622">
    <property type="entry name" value="HET DOMAIN-CONTAINING PROTEIN"/>
    <property type="match status" value="1"/>
</dbReference>